<dbReference type="RefSeq" id="WP_209969076.1">
    <property type="nucleotide sequence ID" value="NZ_JAGGLB010000001.1"/>
</dbReference>
<comment type="caution">
    <text evidence="1">The sequence shown here is derived from an EMBL/GenBank/DDBJ whole genome shotgun (WGS) entry which is preliminary data.</text>
</comment>
<keyword evidence="2" id="KW-1185">Reference proteome</keyword>
<organism evidence="1 2">
    <name type="scientific">Paenibacillus eucommiae</name>
    <dbReference type="NCBI Taxonomy" id="1355755"/>
    <lineage>
        <taxon>Bacteria</taxon>
        <taxon>Bacillati</taxon>
        <taxon>Bacillota</taxon>
        <taxon>Bacilli</taxon>
        <taxon>Bacillales</taxon>
        <taxon>Paenibacillaceae</taxon>
        <taxon>Paenibacillus</taxon>
    </lineage>
</organism>
<accession>A0ABS4IMI0</accession>
<evidence type="ECO:0000313" key="1">
    <source>
        <dbReference type="EMBL" id="MBP1988744.1"/>
    </source>
</evidence>
<dbReference type="EMBL" id="JAGGLB010000001">
    <property type="protein sequence ID" value="MBP1988744.1"/>
    <property type="molecule type" value="Genomic_DNA"/>
</dbReference>
<protein>
    <submittedName>
        <fullName evidence="1">Uncharacterized protein</fullName>
    </submittedName>
</protein>
<proteinExistence type="predicted"/>
<reference evidence="1 2" key="1">
    <citation type="submission" date="2021-03" db="EMBL/GenBank/DDBJ databases">
        <title>Genomic Encyclopedia of Type Strains, Phase IV (KMG-IV): sequencing the most valuable type-strain genomes for metagenomic binning, comparative biology and taxonomic classification.</title>
        <authorList>
            <person name="Goeker M."/>
        </authorList>
    </citation>
    <scope>NUCLEOTIDE SEQUENCE [LARGE SCALE GENOMIC DNA]</scope>
    <source>
        <strain evidence="1 2">DSM 26048</strain>
    </source>
</reference>
<sequence length="58" mass="6288">MKWDKALEVPREGANYANFEVGDQVMLTPTAGAPLGYICTEAGKPGKWQPFGFIGEAE</sequence>
<gene>
    <name evidence="1" type="ORF">J2Z66_000339</name>
</gene>
<evidence type="ECO:0000313" key="2">
    <source>
        <dbReference type="Proteomes" id="UP001519287"/>
    </source>
</evidence>
<name>A0ABS4IMI0_9BACL</name>
<dbReference type="Proteomes" id="UP001519287">
    <property type="component" value="Unassembled WGS sequence"/>
</dbReference>